<dbReference type="GO" id="GO:0006281">
    <property type="term" value="P:DNA repair"/>
    <property type="evidence" value="ECO:0007669"/>
    <property type="project" value="UniProtKB-KW"/>
</dbReference>
<comment type="subcellular location">
    <subcellularLocation>
        <location evidence="1">Nucleus</location>
    </subcellularLocation>
</comment>
<dbReference type="PANTHER" id="PTHR28680:SF1">
    <property type="entry name" value="CENTROMERE PROTEIN X"/>
    <property type="match status" value="1"/>
</dbReference>
<dbReference type="AlphaFoldDB" id="A0A0J6FPN5"/>
<evidence type="ECO:0000313" key="9">
    <source>
        <dbReference type="Proteomes" id="UP000054567"/>
    </source>
</evidence>
<dbReference type="CDD" id="cd22921">
    <property type="entry name" value="HFD_CENP-X"/>
    <property type="match status" value="1"/>
</dbReference>
<evidence type="ECO:0000256" key="7">
    <source>
        <dbReference type="SAM" id="MobiDB-lite"/>
    </source>
</evidence>
<dbReference type="Proteomes" id="UP000054567">
    <property type="component" value="Unassembled WGS sequence"/>
</dbReference>
<dbReference type="Pfam" id="PF09415">
    <property type="entry name" value="CENP-X"/>
    <property type="match status" value="1"/>
</dbReference>
<dbReference type="GO" id="GO:0000712">
    <property type="term" value="P:resolution of meiotic recombination intermediates"/>
    <property type="evidence" value="ECO:0007669"/>
    <property type="project" value="TreeGrafter"/>
</dbReference>
<sequence>MPPLSKRKALPFKPPRSIAATTENASTSASKHESVSGSGKPRKRTKTQAVAVTRSPSPPLVSEPSESPANKLRSPEHGDSPTRSIDSLSSEPEYILAEITAPKEENRQSLETSEPDFPPKLLAAIIHHHMKSKGEKMRITKDANRLYAKYIDIFVKEAVARAIHERREKLNTDGIERDRSRRILDSYLEVEDLEKLAPQLLLDF</sequence>
<reference evidence="9" key="3">
    <citation type="journal article" date="2010" name="Genome Res.">
        <title>Population genomic sequencing of Coccidioides fungi reveals recent hybridization and transposon control.</title>
        <authorList>
            <person name="Neafsey D.E."/>
            <person name="Barker B.M."/>
            <person name="Sharpton T.J."/>
            <person name="Stajich J.E."/>
            <person name="Park D.J."/>
            <person name="Whiston E."/>
            <person name="Hung C.-Y."/>
            <person name="McMahan C."/>
            <person name="White J."/>
            <person name="Sykes S."/>
            <person name="Heiman D."/>
            <person name="Young S."/>
            <person name="Zeng Q."/>
            <person name="Abouelleil A."/>
            <person name="Aftuck L."/>
            <person name="Bessette D."/>
            <person name="Brown A."/>
            <person name="FitzGerald M."/>
            <person name="Lui A."/>
            <person name="Macdonald J.P."/>
            <person name="Priest M."/>
            <person name="Orbach M.J."/>
            <person name="Galgiani J.N."/>
            <person name="Kirkland T.N."/>
            <person name="Cole G.T."/>
            <person name="Birren B.W."/>
            <person name="Henn M.R."/>
            <person name="Taylor J.W."/>
            <person name="Rounsley S.D."/>
        </authorList>
    </citation>
    <scope>NUCLEOTIDE SEQUENCE [LARGE SCALE GENOMIC DNA]</scope>
    <source>
        <strain evidence="9">RMSCC 3488</strain>
    </source>
</reference>
<dbReference type="GO" id="GO:0003677">
    <property type="term" value="F:DNA binding"/>
    <property type="evidence" value="ECO:0007669"/>
    <property type="project" value="UniProtKB-KW"/>
</dbReference>
<feature type="compositionally biased region" description="Basic residues" evidence="7">
    <location>
        <begin position="1"/>
        <end position="10"/>
    </location>
</feature>
<proteinExistence type="inferred from homology"/>
<dbReference type="EMBL" id="DS268114">
    <property type="protein sequence ID" value="KMM72343.1"/>
    <property type="molecule type" value="Genomic_DNA"/>
</dbReference>
<keyword evidence="4" id="KW-0238">DNA-binding</keyword>
<keyword evidence="3" id="KW-0227">DNA damage</keyword>
<protein>
    <submittedName>
        <fullName evidence="8">Uncharacterized protein</fullName>
    </submittedName>
</protein>
<feature type="compositionally biased region" description="Low complexity" evidence="7">
    <location>
        <begin position="17"/>
        <end position="29"/>
    </location>
</feature>
<evidence type="ECO:0000256" key="4">
    <source>
        <dbReference type="ARBA" id="ARBA00023125"/>
    </source>
</evidence>
<dbReference type="InterPro" id="IPR018552">
    <property type="entry name" value="CENP-X"/>
</dbReference>
<dbReference type="Gene3D" id="6.10.130.30">
    <property type="match status" value="1"/>
</dbReference>
<gene>
    <name evidence="8" type="ORF">CPAG_08640</name>
</gene>
<evidence type="ECO:0000256" key="6">
    <source>
        <dbReference type="ARBA" id="ARBA00023242"/>
    </source>
</evidence>
<dbReference type="GO" id="GO:0071821">
    <property type="term" value="C:FANCM-MHF complex"/>
    <property type="evidence" value="ECO:0007669"/>
    <property type="project" value="TreeGrafter"/>
</dbReference>
<evidence type="ECO:0000313" key="8">
    <source>
        <dbReference type="EMBL" id="KMM72343.1"/>
    </source>
</evidence>
<comment type="similarity">
    <text evidence="2">Belongs to the CENP-X/MHF2 family.</text>
</comment>
<evidence type="ECO:0000256" key="3">
    <source>
        <dbReference type="ARBA" id="ARBA00022763"/>
    </source>
</evidence>
<name>A0A0J6FPN5_COCPO</name>
<dbReference type="PANTHER" id="PTHR28680">
    <property type="entry name" value="CENTROMERE PROTEIN X"/>
    <property type="match status" value="1"/>
</dbReference>
<evidence type="ECO:0000256" key="2">
    <source>
        <dbReference type="ARBA" id="ARBA00009359"/>
    </source>
</evidence>
<dbReference type="OrthoDB" id="2500381at2759"/>
<reference evidence="8 9" key="1">
    <citation type="submission" date="2007-06" db="EMBL/GenBank/DDBJ databases">
        <title>The Genome Sequence of Coccidioides posadasii RMSCC_3488.</title>
        <authorList>
            <consortium name="Coccidioides Genome Resources Consortium"/>
            <consortium name="The Broad Institute Genome Sequencing Platform"/>
            <person name="Henn M.R."/>
            <person name="Sykes S."/>
            <person name="Young S."/>
            <person name="Jaffe D."/>
            <person name="Berlin A."/>
            <person name="Alvarez P."/>
            <person name="Butler J."/>
            <person name="Gnerre S."/>
            <person name="Grabherr M."/>
            <person name="Mauceli E."/>
            <person name="Brockman W."/>
            <person name="Kodira C."/>
            <person name="Alvarado L."/>
            <person name="Zeng Q."/>
            <person name="Crawford M."/>
            <person name="Antoine C."/>
            <person name="Devon K."/>
            <person name="Galgiani J."/>
            <person name="Orsborn K."/>
            <person name="Lewis M.L."/>
            <person name="Nusbaum C."/>
            <person name="Galagan J."/>
            <person name="Birren B."/>
        </authorList>
    </citation>
    <scope>NUCLEOTIDE SEQUENCE [LARGE SCALE GENOMIC DNA]</scope>
    <source>
        <strain evidence="8 9">RMSCC 3488</strain>
    </source>
</reference>
<keyword evidence="5" id="KW-0234">DNA repair</keyword>
<evidence type="ECO:0000256" key="1">
    <source>
        <dbReference type="ARBA" id="ARBA00004123"/>
    </source>
</evidence>
<feature type="compositionally biased region" description="Polar residues" evidence="7">
    <location>
        <begin position="81"/>
        <end position="90"/>
    </location>
</feature>
<dbReference type="GO" id="GO:0031297">
    <property type="term" value="P:replication fork processing"/>
    <property type="evidence" value="ECO:0007669"/>
    <property type="project" value="TreeGrafter"/>
</dbReference>
<organism evidence="8 9">
    <name type="scientific">Coccidioides posadasii RMSCC 3488</name>
    <dbReference type="NCBI Taxonomy" id="454284"/>
    <lineage>
        <taxon>Eukaryota</taxon>
        <taxon>Fungi</taxon>
        <taxon>Dikarya</taxon>
        <taxon>Ascomycota</taxon>
        <taxon>Pezizomycotina</taxon>
        <taxon>Eurotiomycetes</taxon>
        <taxon>Eurotiomycetidae</taxon>
        <taxon>Onygenales</taxon>
        <taxon>Onygenaceae</taxon>
        <taxon>Coccidioides</taxon>
    </lineage>
</organism>
<reference evidence="9" key="2">
    <citation type="journal article" date="2009" name="Genome Res.">
        <title>Comparative genomic analyses of the human fungal pathogens Coccidioides and their relatives.</title>
        <authorList>
            <person name="Sharpton T.J."/>
            <person name="Stajich J.E."/>
            <person name="Rounsley S.D."/>
            <person name="Gardner M.J."/>
            <person name="Wortman J.R."/>
            <person name="Jordar V.S."/>
            <person name="Maiti R."/>
            <person name="Kodira C.D."/>
            <person name="Neafsey D.E."/>
            <person name="Zeng Q."/>
            <person name="Hung C.-Y."/>
            <person name="McMahan C."/>
            <person name="Muszewska A."/>
            <person name="Grynberg M."/>
            <person name="Mandel M.A."/>
            <person name="Kellner E.M."/>
            <person name="Barker B.M."/>
            <person name="Galgiani J.N."/>
            <person name="Orbach M.J."/>
            <person name="Kirkland T.N."/>
            <person name="Cole G.T."/>
            <person name="Henn M.R."/>
            <person name="Birren B.W."/>
            <person name="Taylor J.W."/>
        </authorList>
    </citation>
    <scope>NUCLEOTIDE SEQUENCE [LARGE SCALE GENOMIC DNA]</scope>
    <source>
        <strain evidence="9">RMSCC 3488</strain>
    </source>
</reference>
<feature type="region of interest" description="Disordered" evidence="7">
    <location>
        <begin position="1"/>
        <end position="91"/>
    </location>
</feature>
<accession>A0A0J6FPN5</accession>
<keyword evidence="6" id="KW-0539">Nucleus</keyword>
<dbReference type="VEuPathDB" id="FungiDB:CPAG_08640"/>
<dbReference type="GO" id="GO:0051382">
    <property type="term" value="P:kinetochore assembly"/>
    <property type="evidence" value="ECO:0007669"/>
    <property type="project" value="InterPro"/>
</dbReference>
<evidence type="ECO:0000256" key="5">
    <source>
        <dbReference type="ARBA" id="ARBA00023204"/>
    </source>
</evidence>